<evidence type="ECO:0000313" key="6">
    <source>
        <dbReference type="EMBL" id="AXY22979.1"/>
    </source>
</evidence>
<protein>
    <submittedName>
        <fullName evidence="6">HTH-type transcriptional regulator DmlR</fullName>
    </submittedName>
</protein>
<evidence type="ECO:0000256" key="4">
    <source>
        <dbReference type="ARBA" id="ARBA00023163"/>
    </source>
</evidence>
<dbReference type="InterPro" id="IPR036390">
    <property type="entry name" value="WH_DNA-bd_sf"/>
</dbReference>
<proteinExistence type="inferred from homology"/>
<evidence type="ECO:0000313" key="7">
    <source>
        <dbReference type="Proteomes" id="UP000264120"/>
    </source>
</evidence>
<evidence type="ECO:0000256" key="1">
    <source>
        <dbReference type="ARBA" id="ARBA00009437"/>
    </source>
</evidence>
<dbReference type="SUPFAM" id="SSF53850">
    <property type="entry name" value="Periplasmic binding protein-like II"/>
    <property type="match status" value="1"/>
</dbReference>
<organism evidence="6 7">
    <name type="scientific">Komagataeibacter saccharivorans</name>
    <dbReference type="NCBI Taxonomy" id="265959"/>
    <lineage>
        <taxon>Bacteria</taxon>
        <taxon>Pseudomonadati</taxon>
        <taxon>Pseudomonadota</taxon>
        <taxon>Alphaproteobacteria</taxon>
        <taxon>Acetobacterales</taxon>
        <taxon>Acetobacteraceae</taxon>
        <taxon>Komagataeibacter</taxon>
    </lineage>
</organism>
<dbReference type="InterPro" id="IPR005119">
    <property type="entry name" value="LysR_subst-bd"/>
</dbReference>
<dbReference type="GO" id="GO:0043565">
    <property type="term" value="F:sequence-specific DNA binding"/>
    <property type="evidence" value="ECO:0007669"/>
    <property type="project" value="TreeGrafter"/>
</dbReference>
<dbReference type="Pfam" id="PF03466">
    <property type="entry name" value="LysR_substrate"/>
    <property type="match status" value="1"/>
</dbReference>
<dbReference type="OrthoDB" id="9812435at2"/>
<keyword evidence="3" id="KW-0238">DNA-binding</keyword>
<dbReference type="Pfam" id="PF00126">
    <property type="entry name" value="HTH_1"/>
    <property type="match status" value="1"/>
</dbReference>
<keyword evidence="2" id="KW-0805">Transcription regulation</keyword>
<dbReference type="AlphaFoldDB" id="A0A347WDN6"/>
<reference evidence="6 7" key="1">
    <citation type="submission" date="2017-08" db="EMBL/GenBank/DDBJ databases">
        <title>Complete genome sequence of Gluconacetobacter saccharivorans CV1 isolated from Fermented Vinegar.</title>
        <authorList>
            <person name="Kim S.-Y."/>
        </authorList>
    </citation>
    <scope>NUCLEOTIDE SEQUENCE [LARGE SCALE GENOMIC DNA]</scope>
    <source>
        <strain evidence="6 7">CV1</strain>
    </source>
</reference>
<dbReference type="GO" id="GO:0006351">
    <property type="term" value="P:DNA-templated transcription"/>
    <property type="evidence" value="ECO:0007669"/>
    <property type="project" value="TreeGrafter"/>
</dbReference>
<dbReference type="Gene3D" id="1.10.10.10">
    <property type="entry name" value="Winged helix-like DNA-binding domain superfamily/Winged helix DNA-binding domain"/>
    <property type="match status" value="1"/>
</dbReference>
<dbReference type="PROSITE" id="PS50931">
    <property type="entry name" value="HTH_LYSR"/>
    <property type="match status" value="1"/>
</dbReference>
<evidence type="ECO:0000256" key="2">
    <source>
        <dbReference type="ARBA" id="ARBA00023015"/>
    </source>
</evidence>
<dbReference type="InterPro" id="IPR058163">
    <property type="entry name" value="LysR-type_TF_proteobact-type"/>
</dbReference>
<name>A0A347WDN6_9PROT</name>
<dbReference type="EMBL" id="CP023036">
    <property type="protein sequence ID" value="AXY22979.1"/>
    <property type="molecule type" value="Genomic_DNA"/>
</dbReference>
<dbReference type="PANTHER" id="PTHR30537">
    <property type="entry name" value="HTH-TYPE TRANSCRIPTIONAL REGULATOR"/>
    <property type="match status" value="1"/>
</dbReference>
<keyword evidence="4" id="KW-0804">Transcription</keyword>
<sequence length="305" mass="33341">MDRLTSMAVFLSVVDLGSFTAAAEHHAISGTMVAKHINALEAQFQTRLLHRTTRRMALTEVGALLAERYRRILADVAEAQAVAHTSAVSPSGRLRISAPVTYGSLKVAPLLAAYLELYPDVQAELVLDNRKVDLIEDSFDVAFRIGDLEDEWLVARPLGLYRTILAASPAYLARYGCPHGIEDLCSHRLIGYPQWQSDDVWTLHGPGGDYKIPLPPPRIRINHAAGLREACVAGFGIILQSSLALKADLAAGRLVPVLPDYAPVPRPITLVHLPDRRMTASLRAFIAFVSQAHLSRSSEGERSNS</sequence>
<evidence type="ECO:0000256" key="3">
    <source>
        <dbReference type="ARBA" id="ARBA00023125"/>
    </source>
</evidence>
<evidence type="ECO:0000259" key="5">
    <source>
        <dbReference type="PROSITE" id="PS50931"/>
    </source>
</evidence>
<dbReference type="Gene3D" id="3.40.190.290">
    <property type="match status" value="1"/>
</dbReference>
<comment type="similarity">
    <text evidence="1">Belongs to the LysR transcriptional regulatory family.</text>
</comment>
<gene>
    <name evidence="6" type="primary">dmlR_5</name>
    <name evidence="6" type="ORF">CD178_02227</name>
</gene>
<dbReference type="Proteomes" id="UP000264120">
    <property type="component" value="Chromosome"/>
</dbReference>
<dbReference type="PANTHER" id="PTHR30537:SF5">
    <property type="entry name" value="HTH-TYPE TRANSCRIPTIONAL ACTIVATOR TTDR-RELATED"/>
    <property type="match status" value="1"/>
</dbReference>
<dbReference type="SUPFAM" id="SSF46785">
    <property type="entry name" value="Winged helix' DNA-binding domain"/>
    <property type="match status" value="1"/>
</dbReference>
<dbReference type="FunFam" id="1.10.10.10:FF:000001">
    <property type="entry name" value="LysR family transcriptional regulator"/>
    <property type="match status" value="1"/>
</dbReference>
<feature type="domain" description="HTH lysR-type" evidence="5">
    <location>
        <begin position="1"/>
        <end position="59"/>
    </location>
</feature>
<dbReference type="InterPro" id="IPR000847">
    <property type="entry name" value="LysR_HTH_N"/>
</dbReference>
<keyword evidence="7" id="KW-1185">Reference proteome</keyword>
<dbReference type="GO" id="GO:0003700">
    <property type="term" value="F:DNA-binding transcription factor activity"/>
    <property type="evidence" value="ECO:0007669"/>
    <property type="project" value="InterPro"/>
</dbReference>
<accession>A0A347WDN6</accession>
<dbReference type="KEGG" id="ksc:CD178_02227"/>
<dbReference type="InterPro" id="IPR036388">
    <property type="entry name" value="WH-like_DNA-bd_sf"/>
</dbReference>